<evidence type="ECO:0008006" key="5">
    <source>
        <dbReference type="Google" id="ProtNLM"/>
    </source>
</evidence>
<feature type="transmembrane region" description="Helical" evidence="2">
    <location>
        <begin position="396"/>
        <end position="420"/>
    </location>
</feature>
<feature type="transmembrane region" description="Helical" evidence="2">
    <location>
        <begin position="348"/>
        <end position="368"/>
    </location>
</feature>
<feature type="transmembrane region" description="Helical" evidence="2">
    <location>
        <begin position="523"/>
        <end position="546"/>
    </location>
</feature>
<accession>A0A1E7F2Z4</accession>
<feature type="transmembrane region" description="Helical" evidence="2">
    <location>
        <begin position="441"/>
        <end position="462"/>
    </location>
</feature>
<evidence type="ECO:0000256" key="2">
    <source>
        <dbReference type="SAM" id="Phobius"/>
    </source>
</evidence>
<dbReference type="SUPFAM" id="SSF81321">
    <property type="entry name" value="Family A G protein-coupled receptor-like"/>
    <property type="match status" value="1"/>
</dbReference>
<dbReference type="InParanoid" id="A0A1E7F2Z4"/>
<feature type="transmembrane region" description="Helical" evidence="2">
    <location>
        <begin position="482"/>
        <end position="502"/>
    </location>
</feature>
<dbReference type="Proteomes" id="UP000095751">
    <property type="component" value="Unassembled WGS sequence"/>
</dbReference>
<dbReference type="KEGG" id="fcy:FRACYDRAFT_243756"/>
<feature type="region of interest" description="Disordered" evidence="1">
    <location>
        <begin position="254"/>
        <end position="295"/>
    </location>
</feature>
<dbReference type="Gene3D" id="1.20.1070.10">
    <property type="entry name" value="Rhodopsin 7-helix transmembrane proteins"/>
    <property type="match status" value="1"/>
</dbReference>
<keyword evidence="2" id="KW-1133">Transmembrane helix</keyword>
<keyword evidence="4" id="KW-1185">Reference proteome</keyword>
<name>A0A1E7F2Z4_9STRA</name>
<evidence type="ECO:0000256" key="1">
    <source>
        <dbReference type="SAM" id="MobiDB-lite"/>
    </source>
</evidence>
<dbReference type="AlphaFoldDB" id="A0A1E7F2Z4"/>
<evidence type="ECO:0000313" key="4">
    <source>
        <dbReference type="Proteomes" id="UP000095751"/>
    </source>
</evidence>
<keyword evidence="2" id="KW-0472">Membrane</keyword>
<gene>
    <name evidence="3" type="ORF">FRACYDRAFT_243756</name>
</gene>
<organism evidence="3 4">
    <name type="scientific">Fragilariopsis cylindrus CCMP1102</name>
    <dbReference type="NCBI Taxonomy" id="635003"/>
    <lineage>
        <taxon>Eukaryota</taxon>
        <taxon>Sar</taxon>
        <taxon>Stramenopiles</taxon>
        <taxon>Ochrophyta</taxon>
        <taxon>Bacillariophyta</taxon>
        <taxon>Bacillariophyceae</taxon>
        <taxon>Bacillariophycidae</taxon>
        <taxon>Bacillariales</taxon>
        <taxon>Bacillariaceae</taxon>
        <taxon>Fragilariopsis</taxon>
    </lineage>
</organism>
<keyword evidence="2" id="KW-0812">Transmembrane</keyword>
<protein>
    <recommendedName>
        <fullName evidence="5">G-protein coupled receptors family 1 profile domain-containing protein</fullName>
    </recommendedName>
</protein>
<feature type="transmembrane region" description="Helical" evidence="2">
    <location>
        <begin position="221"/>
        <end position="244"/>
    </location>
</feature>
<feature type="compositionally biased region" description="Polar residues" evidence="1">
    <location>
        <begin position="282"/>
        <end position="295"/>
    </location>
</feature>
<feature type="compositionally biased region" description="Low complexity" evidence="1">
    <location>
        <begin position="258"/>
        <end position="281"/>
    </location>
</feature>
<reference evidence="3 4" key="1">
    <citation type="submission" date="2016-09" db="EMBL/GenBank/DDBJ databases">
        <title>Extensive genetic diversity and differential bi-allelic expression allows diatom success in the polar Southern Ocean.</title>
        <authorList>
            <consortium name="DOE Joint Genome Institute"/>
            <person name="Mock T."/>
            <person name="Otillar R.P."/>
            <person name="Strauss J."/>
            <person name="Dupont C."/>
            <person name="Frickenhaus S."/>
            <person name="Maumus F."/>
            <person name="Mcmullan M."/>
            <person name="Sanges R."/>
            <person name="Schmutz J."/>
            <person name="Toseland A."/>
            <person name="Valas R."/>
            <person name="Veluchamy A."/>
            <person name="Ward B.J."/>
            <person name="Allen A."/>
            <person name="Barry K."/>
            <person name="Falciatore A."/>
            <person name="Ferrante M."/>
            <person name="Fortunato A.E."/>
            <person name="Gloeckner G."/>
            <person name="Gruber A."/>
            <person name="Hipkin R."/>
            <person name="Janech M."/>
            <person name="Kroth P."/>
            <person name="Leese F."/>
            <person name="Lindquist E."/>
            <person name="Lyon B.R."/>
            <person name="Martin J."/>
            <person name="Mayer C."/>
            <person name="Parker M."/>
            <person name="Quesneville H."/>
            <person name="Raymond J."/>
            <person name="Uhlig C."/>
            <person name="Valentin K.U."/>
            <person name="Worden A.Z."/>
            <person name="Armbrust E.V."/>
            <person name="Bowler C."/>
            <person name="Green B."/>
            <person name="Moulton V."/>
            <person name="Van Oosterhout C."/>
            <person name="Grigoriev I."/>
        </authorList>
    </citation>
    <scope>NUCLEOTIDE SEQUENCE [LARGE SCALE GENOMIC DNA]</scope>
    <source>
        <strain evidence="3 4">CCMP1102</strain>
    </source>
</reference>
<dbReference type="OrthoDB" id="48325at2759"/>
<feature type="transmembrane region" description="Helical" evidence="2">
    <location>
        <begin position="552"/>
        <end position="575"/>
    </location>
</feature>
<proteinExistence type="predicted"/>
<evidence type="ECO:0000313" key="3">
    <source>
        <dbReference type="EMBL" id="OEU12506.1"/>
    </source>
</evidence>
<dbReference type="EMBL" id="KV784364">
    <property type="protein sequence ID" value="OEU12506.1"/>
    <property type="molecule type" value="Genomic_DNA"/>
</dbReference>
<sequence length="600" mass="68525">MICSHGYIPRIVETEPTIKSTFRLGAFPKIQKTENWGTDIDKLVTYQYYTCCPPDVPLDNITINRHCTNSSSIFDANKNLEDGHLHDHSLMTCENENKPYLRQMENYGARESIVCCDFNIDDQSTLNNNITTNDDFLDVTECVPFRNEKYMPSWSGDIYGRIFPISCNNKDIYSDFQFPTLVENTNPYGIQYYECCKTAGSTKTLPFIHNSQFKLTVYPQIAISAIAVLSSLLLITALLIPLWLHIVGEHYESKNEKNTSTNSSTSHSSNMQISSSNGNNSRPTLTRNTSLGCSNSRRSLRLQGSISSNGNSRPTLTRNTSIGCSYRRSSLRLQGSVQLQPRFSGYNLYLVYLAIPDMILNIFLLGMYSSYVDQKYNPIFSGVITVDESNNPFSGAFVVACSTANLYLNCVISYEVLILVRNSFNATQCDPPSLWKVTLQSVLVYVFGILVFTIHYFIGYAQRFSFEKGHFERSISLNNLNFYWSLVVTYIFPVLFFSYVWITVWYRGYMPSATGRMKQLVWYFLRIFVVFYVIWLPGMCLLVVGAAKHYEYANLICIGYLFCGIQPIVSTCMAMTKSDIRQYTQNVITLSYLRKSRQSR</sequence>